<evidence type="ECO:0000256" key="1">
    <source>
        <dbReference type="PROSITE-ProRule" id="PRU00042"/>
    </source>
</evidence>
<feature type="domain" description="C2H2-type" evidence="3">
    <location>
        <begin position="43"/>
        <end position="70"/>
    </location>
</feature>
<dbReference type="Gene3D" id="3.30.160.60">
    <property type="entry name" value="Classic Zinc Finger"/>
    <property type="match status" value="1"/>
</dbReference>
<dbReference type="EMBL" id="WHWC01000019">
    <property type="protein sequence ID" value="KAG8364218.1"/>
    <property type="molecule type" value="Genomic_DNA"/>
</dbReference>
<feature type="region of interest" description="Disordered" evidence="2">
    <location>
        <begin position="143"/>
        <end position="162"/>
    </location>
</feature>
<accession>A0AAV6W340</accession>
<dbReference type="PROSITE" id="PS50157">
    <property type="entry name" value="ZINC_FINGER_C2H2_2"/>
    <property type="match status" value="1"/>
</dbReference>
<reference evidence="4" key="1">
    <citation type="submission" date="2019-10" db="EMBL/GenBank/DDBJ databases">
        <authorList>
            <person name="Zhang R."/>
            <person name="Pan Y."/>
            <person name="Wang J."/>
            <person name="Ma R."/>
            <person name="Yu S."/>
        </authorList>
    </citation>
    <scope>NUCLEOTIDE SEQUENCE</scope>
    <source>
        <strain evidence="4">LA-IB0</strain>
        <tissue evidence="4">Leaf</tissue>
    </source>
</reference>
<dbReference type="AlphaFoldDB" id="A0AAV6W340"/>
<proteinExistence type="predicted"/>
<name>A0AAV6W340_9LAMI</name>
<dbReference type="SUPFAM" id="SSF57667">
    <property type="entry name" value="beta-beta-alpha zinc fingers"/>
    <property type="match status" value="1"/>
</dbReference>
<feature type="region of interest" description="Disordered" evidence="2">
    <location>
        <begin position="1"/>
        <end position="35"/>
    </location>
</feature>
<dbReference type="Proteomes" id="UP000826271">
    <property type="component" value="Unassembled WGS sequence"/>
</dbReference>
<sequence length="162" mass="18133">MQSEEHSDQAAQQQNPGEWLTLSLGKIPSKNSTSRSESRAKIFSCNYCMRKFYSSQALGGHQNAHKKERGVLRHYKMTMEMMPLPVLHASMFGSLGVQPHSLVHKPGRDGTASVARLNETNSRFVAIEEAAELMQPGSFLYNSQQQEQHSSTSNNLDLNLKL</sequence>
<evidence type="ECO:0000259" key="3">
    <source>
        <dbReference type="PROSITE" id="PS50157"/>
    </source>
</evidence>
<dbReference type="PROSITE" id="PS00028">
    <property type="entry name" value="ZINC_FINGER_C2H2_1"/>
    <property type="match status" value="1"/>
</dbReference>
<dbReference type="InterPro" id="IPR036236">
    <property type="entry name" value="Znf_C2H2_sf"/>
</dbReference>
<keyword evidence="1" id="KW-0479">Metal-binding</keyword>
<gene>
    <name evidence="4" type="ORF">BUALT_Bualt19G0105400</name>
</gene>
<dbReference type="InterPro" id="IPR053266">
    <property type="entry name" value="Zinc_finger_protein_7"/>
</dbReference>
<evidence type="ECO:0000256" key="2">
    <source>
        <dbReference type="SAM" id="MobiDB-lite"/>
    </source>
</evidence>
<keyword evidence="5" id="KW-1185">Reference proteome</keyword>
<evidence type="ECO:0000313" key="4">
    <source>
        <dbReference type="EMBL" id="KAG8364218.1"/>
    </source>
</evidence>
<dbReference type="PANTHER" id="PTHR47593:SF8">
    <property type="entry name" value="OS12G0581900 PROTEIN"/>
    <property type="match status" value="1"/>
</dbReference>
<organism evidence="4 5">
    <name type="scientific">Buddleja alternifolia</name>
    <dbReference type="NCBI Taxonomy" id="168488"/>
    <lineage>
        <taxon>Eukaryota</taxon>
        <taxon>Viridiplantae</taxon>
        <taxon>Streptophyta</taxon>
        <taxon>Embryophyta</taxon>
        <taxon>Tracheophyta</taxon>
        <taxon>Spermatophyta</taxon>
        <taxon>Magnoliopsida</taxon>
        <taxon>eudicotyledons</taxon>
        <taxon>Gunneridae</taxon>
        <taxon>Pentapetalae</taxon>
        <taxon>asterids</taxon>
        <taxon>lamiids</taxon>
        <taxon>Lamiales</taxon>
        <taxon>Scrophulariaceae</taxon>
        <taxon>Buddlejeae</taxon>
        <taxon>Buddleja</taxon>
    </lineage>
</organism>
<keyword evidence="1" id="KW-0862">Zinc</keyword>
<dbReference type="InterPro" id="IPR013087">
    <property type="entry name" value="Znf_C2H2_type"/>
</dbReference>
<comment type="caution">
    <text evidence="4">The sequence shown here is derived from an EMBL/GenBank/DDBJ whole genome shotgun (WGS) entry which is preliminary data.</text>
</comment>
<keyword evidence="1" id="KW-0863">Zinc-finger</keyword>
<protein>
    <recommendedName>
        <fullName evidence="3">C2H2-type domain-containing protein</fullName>
    </recommendedName>
</protein>
<evidence type="ECO:0000313" key="5">
    <source>
        <dbReference type="Proteomes" id="UP000826271"/>
    </source>
</evidence>
<dbReference type="PANTHER" id="PTHR47593">
    <property type="entry name" value="ZINC FINGER PROTEIN 4-LIKE"/>
    <property type="match status" value="1"/>
</dbReference>
<dbReference type="GO" id="GO:0008270">
    <property type="term" value="F:zinc ion binding"/>
    <property type="evidence" value="ECO:0007669"/>
    <property type="project" value="UniProtKB-KW"/>
</dbReference>